<comment type="caution">
    <text evidence="1">The sequence shown here is derived from an EMBL/GenBank/DDBJ whole genome shotgun (WGS) entry which is preliminary data.</text>
</comment>
<dbReference type="InParanoid" id="A0A1Y1YDL9"/>
<protein>
    <submittedName>
        <fullName evidence="1">Uncharacterized protein</fullName>
    </submittedName>
</protein>
<dbReference type="EMBL" id="MCFE01000161">
    <property type="protein sequence ID" value="ORX96087.1"/>
    <property type="molecule type" value="Genomic_DNA"/>
</dbReference>
<evidence type="ECO:0000313" key="1">
    <source>
        <dbReference type="EMBL" id="ORX96087.1"/>
    </source>
</evidence>
<accession>A0A1Y1YDL9</accession>
<dbReference type="Proteomes" id="UP000193498">
    <property type="component" value="Unassembled WGS sequence"/>
</dbReference>
<sequence length="149" mass="16830">MVSPYAPIPYSSTLPSYDQSKQAKLPTAQVSTTNVEGIFEALEGFECITFKTTTTSVKPEFPTTSKHPSQSNSTMLDFYRFLPNIVDLKFQRSSTFASTSPDQDQSLDCHYDYESVKFASKDFSKESCFSELDRLFMLLPSAHSLSFRK</sequence>
<proteinExistence type="predicted"/>
<keyword evidence="2" id="KW-1185">Reference proteome</keyword>
<name>A0A1Y1YDL9_9FUNG</name>
<dbReference type="AlphaFoldDB" id="A0A1Y1YDL9"/>
<reference evidence="1 2" key="1">
    <citation type="submission" date="2016-07" db="EMBL/GenBank/DDBJ databases">
        <title>Pervasive Adenine N6-methylation of Active Genes in Fungi.</title>
        <authorList>
            <consortium name="DOE Joint Genome Institute"/>
            <person name="Mondo S.J."/>
            <person name="Dannebaum R.O."/>
            <person name="Kuo R.C."/>
            <person name="Labutti K."/>
            <person name="Haridas S."/>
            <person name="Kuo A."/>
            <person name="Salamov A."/>
            <person name="Ahrendt S.R."/>
            <person name="Lipzen A."/>
            <person name="Sullivan W."/>
            <person name="Andreopoulos W.B."/>
            <person name="Clum A."/>
            <person name="Lindquist E."/>
            <person name="Daum C."/>
            <person name="Ramamoorthy G.K."/>
            <person name="Gryganskyi A."/>
            <person name="Culley D."/>
            <person name="Magnuson J.K."/>
            <person name="James T.Y."/>
            <person name="O'Malley M.A."/>
            <person name="Stajich J.E."/>
            <person name="Spatafora J.W."/>
            <person name="Visel A."/>
            <person name="Grigoriev I.V."/>
        </authorList>
    </citation>
    <scope>NUCLEOTIDE SEQUENCE [LARGE SCALE GENOMIC DNA]</scope>
    <source>
        <strain evidence="1 2">CBS 931.73</strain>
    </source>
</reference>
<gene>
    <name evidence="1" type="ORF">K493DRAFT_314669</name>
</gene>
<evidence type="ECO:0000313" key="2">
    <source>
        <dbReference type="Proteomes" id="UP000193498"/>
    </source>
</evidence>
<organism evidence="1 2">
    <name type="scientific">Basidiobolus meristosporus CBS 931.73</name>
    <dbReference type="NCBI Taxonomy" id="1314790"/>
    <lineage>
        <taxon>Eukaryota</taxon>
        <taxon>Fungi</taxon>
        <taxon>Fungi incertae sedis</taxon>
        <taxon>Zoopagomycota</taxon>
        <taxon>Entomophthoromycotina</taxon>
        <taxon>Basidiobolomycetes</taxon>
        <taxon>Basidiobolales</taxon>
        <taxon>Basidiobolaceae</taxon>
        <taxon>Basidiobolus</taxon>
    </lineage>
</organism>